<feature type="transmembrane region" description="Helical" evidence="7">
    <location>
        <begin position="206"/>
        <end position="228"/>
    </location>
</feature>
<keyword evidence="3" id="KW-1003">Cell membrane</keyword>
<dbReference type="GO" id="GO:0055085">
    <property type="term" value="P:transmembrane transport"/>
    <property type="evidence" value="ECO:0007669"/>
    <property type="project" value="InterPro"/>
</dbReference>
<dbReference type="InterPro" id="IPR025966">
    <property type="entry name" value="OppC_N"/>
</dbReference>
<dbReference type="InterPro" id="IPR050366">
    <property type="entry name" value="BP-dependent_transpt_permease"/>
</dbReference>
<dbReference type="RefSeq" id="WP_112529442.1">
    <property type="nucleotide sequence ID" value="NZ_JACHXN010000034.1"/>
</dbReference>
<dbReference type="PROSITE" id="PS50928">
    <property type="entry name" value="ABC_TM1"/>
    <property type="match status" value="1"/>
</dbReference>
<comment type="subcellular location">
    <subcellularLocation>
        <location evidence="1 7">Cell membrane</location>
        <topology evidence="1 7">Multi-pass membrane protein</topology>
    </subcellularLocation>
</comment>
<dbReference type="PANTHER" id="PTHR43386">
    <property type="entry name" value="OLIGOPEPTIDE TRANSPORT SYSTEM PERMEASE PROTEIN APPC"/>
    <property type="match status" value="1"/>
</dbReference>
<dbReference type="InterPro" id="IPR000515">
    <property type="entry name" value="MetI-like"/>
</dbReference>
<comment type="similarity">
    <text evidence="7">Belongs to the binding-protein-dependent transport system permease family.</text>
</comment>
<dbReference type="Pfam" id="PF12911">
    <property type="entry name" value="OppC_N"/>
    <property type="match status" value="1"/>
</dbReference>
<reference evidence="9 10" key="1">
    <citation type="submission" date="2020-08" db="EMBL/GenBank/DDBJ databases">
        <title>Genomic Encyclopedia of Type Strains, Phase III (KMG-III): the genomes of soil and plant-associated and newly described type strains.</title>
        <authorList>
            <person name="Whitman W."/>
        </authorList>
    </citation>
    <scope>NUCLEOTIDE SEQUENCE [LARGE SCALE GENOMIC DNA]</scope>
    <source>
        <strain evidence="9 10">CECT 7015</strain>
    </source>
</reference>
<feature type="transmembrane region" description="Helical" evidence="7">
    <location>
        <begin position="97"/>
        <end position="122"/>
    </location>
</feature>
<keyword evidence="6 7" id="KW-0472">Membrane</keyword>
<dbReference type="PANTHER" id="PTHR43386:SF25">
    <property type="entry name" value="PEPTIDE ABC TRANSPORTER PERMEASE PROTEIN"/>
    <property type="match status" value="1"/>
</dbReference>
<evidence type="ECO:0000256" key="4">
    <source>
        <dbReference type="ARBA" id="ARBA00022692"/>
    </source>
</evidence>
<name>A0A839ULZ8_9HYPH</name>
<feature type="transmembrane region" description="Helical" evidence="7">
    <location>
        <begin position="262"/>
        <end position="281"/>
    </location>
</feature>
<dbReference type="Pfam" id="PF00528">
    <property type="entry name" value="BPD_transp_1"/>
    <property type="match status" value="1"/>
</dbReference>
<evidence type="ECO:0000256" key="5">
    <source>
        <dbReference type="ARBA" id="ARBA00022989"/>
    </source>
</evidence>
<feature type="domain" description="ABC transmembrane type-1" evidence="8">
    <location>
        <begin position="93"/>
        <end position="282"/>
    </location>
</feature>
<evidence type="ECO:0000256" key="2">
    <source>
        <dbReference type="ARBA" id="ARBA00022448"/>
    </source>
</evidence>
<comment type="caution">
    <text evidence="9">The sequence shown here is derived from an EMBL/GenBank/DDBJ whole genome shotgun (WGS) entry which is preliminary data.</text>
</comment>
<evidence type="ECO:0000256" key="1">
    <source>
        <dbReference type="ARBA" id="ARBA00004651"/>
    </source>
</evidence>
<organism evidence="9 10">
    <name type="scientific">Phyllobacterium trifolii</name>
    <dbReference type="NCBI Taxonomy" id="300193"/>
    <lineage>
        <taxon>Bacteria</taxon>
        <taxon>Pseudomonadati</taxon>
        <taxon>Pseudomonadota</taxon>
        <taxon>Alphaproteobacteria</taxon>
        <taxon>Hyphomicrobiales</taxon>
        <taxon>Phyllobacteriaceae</taxon>
        <taxon>Phyllobacterium</taxon>
    </lineage>
</organism>
<dbReference type="EMBL" id="JACHXN010000034">
    <property type="protein sequence ID" value="MBB3149519.1"/>
    <property type="molecule type" value="Genomic_DNA"/>
</dbReference>
<keyword evidence="5 7" id="KW-1133">Transmembrane helix</keyword>
<evidence type="ECO:0000259" key="8">
    <source>
        <dbReference type="PROSITE" id="PS50928"/>
    </source>
</evidence>
<feature type="transmembrane region" description="Helical" evidence="7">
    <location>
        <begin position="32"/>
        <end position="54"/>
    </location>
</feature>
<keyword evidence="10" id="KW-1185">Reference proteome</keyword>
<dbReference type="InterPro" id="IPR035906">
    <property type="entry name" value="MetI-like_sf"/>
</dbReference>
<dbReference type="CDD" id="cd06261">
    <property type="entry name" value="TM_PBP2"/>
    <property type="match status" value="1"/>
</dbReference>
<dbReference type="GO" id="GO:0005886">
    <property type="term" value="C:plasma membrane"/>
    <property type="evidence" value="ECO:0007669"/>
    <property type="project" value="UniProtKB-SubCell"/>
</dbReference>
<dbReference type="Proteomes" id="UP000554520">
    <property type="component" value="Unassembled WGS sequence"/>
</dbReference>
<keyword evidence="2 7" id="KW-0813">Transport</keyword>
<evidence type="ECO:0000256" key="3">
    <source>
        <dbReference type="ARBA" id="ARBA00022475"/>
    </source>
</evidence>
<evidence type="ECO:0000313" key="9">
    <source>
        <dbReference type="EMBL" id="MBB3149519.1"/>
    </source>
</evidence>
<accession>A0A839ULZ8</accession>
<evidence type="ECO:0000256" key="6">
    <source>
        <dbReference type="ARBA" id="ARBA00023136"/>
    </source>
</evidence>
<sequence length="295" mass="31589">MTVTENIIPDTPAVEEKSERAGFWSTLFSSRMTVVCLCVIGIFAAIAAFAPWFAPYDPLKQNFLAMSKGPSAAHWFGTDRYGRDILSRTIYGARPSLALGVMAPVLAGIVGTVVGMLAGYFGGWIDRIVSRLCDVLMAFPSLLIGIMISAALGPGFTNLIVAIAFAFLPRFVRVARASTMSITAEPYIDAAVASGQSWMRILWKQILPNISGPLVVVATLWVATAIRIEASLSFLGLGTQPPAASWGNLIRDGLTEMLVSPWSVITAGFAVTLCVLAFNIVGDAVRDVLDPESRD</sequence>
<dbReference type="AlphaFoldDB" id="A0A839ULZ8"/>
<protein>
    <submittedName>
        <fullName evidence="9">Peptide/nickel transport system permease protein</fullName>
    </submittedName>
</protein>
<feature type="transmembrane region" description="Helical" evidence="7">
    <location>
        <begin position="142"/>
        <end position="168"/>
    </location>
</feature>
<dbReference type="Gene3D" id="1.10.3720.10">
    <property type="entry name" value="MetI-like"/>
    <property type="match status" value="1"/>
</dbReference>
<evidence type="ECO:0000313" key="10">
    <source>
        <dbReference type="Proteomes" id="UP000554520"/>
    </source>
</evidence>
<gene>
    <name evidence="9" type="ORF">FHS21_005973</name>
</gene>
<proteinExistence type="inferred from homology"/>
<evidence type="ECO:0000256" key="7">
    <source>
        <dbReference type="RuleBase" id="RU363032"/>
    </source>
</evidence>
<dbReference type="SUPFAM" id="SSF161098">
    <property type="entry name" value="MetI-like"/>
    <property type="match status" value="1"/>
</dbReference>
<keyword evidence="4 7" id="KW-0812">Transmembrane</keyword>